<organism evidence="1 2">
    <name type="scientific">Macroventuria anomochaeta</name>
    <dbReference type="NCBI Taxonomy" id="301207"/>
    <lineage>
        <taxon>Eukaryota</taxon>
        <taxon>Fungi</taxon>
        <taxon>Dikarya</taxon>
        <taxon>Ascomycota</taxon>
        <taxon>Pezizomycotina</taxon>
        <taxon>Dothideomycetes</taxon>
        <taxon>Pleosporomycetidae</taxon>
        <taxon>Pleosporales</taxon>
        <taxon>Pleosporineae</taxon>
        <taxon>Didymellaceae</taxon>
        <taxon>Macroventuria</taxon>
    </lineage>
</organism>
<accession>A0ACB6RN08</accession>
<reference evidence="1" key="1">
    <citation type="journal article" date="2020" name="Stud. Mycol.">
        <title>101 Dothideomycetes genomes: a test case for predicting lifestyles and emergence of pathogens.</title>
        <authorList>
            <person name="Haridas S."/>
            <person name="Albert R."/>
            <person name="Binder M."/>
            <person name="Bloem J."/>
            <person name="Labutti K."/>
            <person name="Salamov A."/>
            <person name="Andreopoulos B."/>
            <person name="Baker S."/>
            <person name="Barry K."/>
            <person name="Bills G."/>
            <person name="Bluhm B."/>
            <person name="Cannon C."/>
            <person name="Castanera R."/>
            <person name="Culley D."/>
            <person name="Daum C."/>
            <person name="Ezra D."/>
            <person name="Gonzalez J."/>
            <person name="Henrissat B."/>
            <person name="Kuo A."/>
            <person name="Liang C."/>
            <person name="Lipzen A."/>
            <person name="Lutzoni F."/>
            <person name="Magnuson J."/>
            <person name="Mondo S."/>
            <person name="Nolan M."/>
            <person name="Ohm R."/>
            <person name="Pangilinan J."/>
            <person name="Park H.-J."/>
            <person name="Ramirez L."/>
            <person name="Alfaro M."/>
            <person name="Sun H."/>
            <person name="Tritt A."/>
            <person name="Yoshinaga Y."/>
            <person name="Zwiers L.-H."/>
            <person name="Turgeon B."/>
            <person name="Goodwin S."/>
            <person name="Spatafora J."/>
            <person name="Crous P."/>
            <person name="Grigoriev I."/>
        </authorList>
    </citation>
    <scope>NUCLEOTIDE SEQUENCE</scope>
    <source>
        <strain evidence="1">CBS 525.71</strain>
    </source>
</reference>
<sequence>MNIDADSERLIQFRPISLSTFTSFTAFATGPLVWWAVNSIERWRPHFHACPSFEPMCDPFDIGSFIQLKSA</sequence>
<evidence type="ECO:0000313" key="2">
    <source>
        <dbReference type="Proteomes" id="UP000799754"/>
    </source>
</evidence>
<keyword evidence="2" id="KW-1185">Reference proteome</keyword>
<protein>
    <submittedName>
        <fullName evidence="1">Uncharacterized protein</fullName>
    </submittedName>
</protein>
<gene>
    <name evidence="1" type="ORF">BU25DRAFT_480616</name>
</gene>
<dbReference type="Proteomes" id="UP000799754">
    <property type="component" value="Unassembled WGS sequence"/>
</dbReference>
<comment type="caution">
    <text evidence="1">The sequence shown here is derived from an EMBL/GenBank/DDBJ whole genome shotgun (WGS) entry which is preliminary data.</text>
</comment>
<name>A0ACB6RN08_9PLEO</name>
<dbReference type="EMBL" id="MU006745">
    <property type="protein sequence ID" value="KAF2622327.1"/>
    <property type="molecule type" value="Genomic_DNA"/>
</dbReference>
<proteinExistence type="predicted"/>
<evidence type="ECO:0000313" key="1">
    <source>
        <dbReference type="EMBL" id="KAF2622327.1"/>
    </source>
</evidence>